<feature type="non-terminal residue" evidence="1">
    <location>
        <position position="1"/>
    </location>
</feature>
<name>A0A699WUU2_TANCI</name>
<gene>
    <name evidence="1" type="ORF">Tci_923521</name>
</gene>
<evidence type="ECO:0000313" key="1">
    <source>
        <dbReference type="EMBL" id="GFD51552.1"/>
    </source>
</evidence>
<dbReference type="EMBL" id="BKCJ011771636">
    <property type="protein sequence ID" value="GFD51552.1"/>
    <property type="molecule type" value="Genomic_DNA"/>
</dbReference>
<proteinExistence type="predicted"/>
<accession>A0A699WUU2</accession>
<organism evidence="1">
    <name type="scientific">Tanacetum cinerariifolium</name>
    <name type="common">Dalmatian daisy</name>
    <name type="synonym">Chrysanthemum cinerariifolium</name>
    <dbReference type="NCBI Taxonomy" id="118510"/>
    <lineage>
        <taxon>Eukaryota</taxon>
        <taxon>Viridiplantae</taxon>
        <taxon>Streptophyta</taxon>
        <taxon>Embryophyta</taxon>
        <taxon>Tracheophyta</taxon>
        <taxon>Spermatophyta</taxon>
        <taxon>Magnoliopsida</taxon>
        <taxon>eudicotyledons</taxon>
        <taxon>Gunneridae</taxon>
        <taxon>Pentapetalae</taxon>
        <taxon>asterids</taxon>
        <taxon>campanulids</taxon>
        <taxon>Asterales</taxon>
        <taxon>Asteraceae</taxon>
        <taxon>Asteroideae</taxon>
        <taxon>Anthemideae</taxon>
        <taxon>Anthemidinae</taxon>
        <taxon>Tanacetum</taxon>
    </lineage>
</organism>
<reference evidence="1" key="1">
    <citation type="journal article" date="2019" name="Sci. Rep.">
        <title>Draft genome of Tanacetum cinerariifolium, the natural source of mosquito coil.</title>
        <authorList>
            <person name="Yamashiro T."/>
            <person name="Shiraishi A."/>
            <person name="Satake H."/>
            <person name="Nakayama K."/>
        </authorList>
    </citation>
    <scope>NUCLEOTIDE SEQUENCE</scope>
</reference>
<dbReference type="AlphaFoldDB" id="A0A699WUU2"/>
<protein>
    <submittedName>
        <fullName evidence="1">Uncharacterized protein</fullName>
    </submittedName>
</protein>
<comment type="caution">
    <text evidence="1">The sequence shown here is derived from an EMBL/GenBank/DDBJ whole genome shotgun (WGS) entry which is preliminary data.</text>
</comment>
<sequence>LHGFLLSSSAMKSEPGQLLRMTSICVVEQLSTSAGIRPRVICGQAPRRACSMGGHMCSSIAALQAGMAVSWS</sequence>